<dbReference type="Pfam" id="PF07859">
    <property type="entry name" value="Abhydrolase_3"/>
    <property type="match status" value="1"/>
</dbReference>
<evidence type="ECO:0000256" key="1">
    <source>
        <dbReference type="ARBA" id="ARBA00022801"/>
    </source>
</evidence>
<feature type="compositionally biased region" description="Basic and acidic residues" evidence="2">
    <location>
        <begin position="17"/>
        <end position="31"/>
    </location>
</feature>
<dbReference type="InterPro" id="IPR013094">
    <property type="entry name" value="AB_hydrolase_3"/>
</dbReference>
<comment type="caution">
    <text evidence="4">The sequence shown here is derived from an EMBL/GenBank/DDBJ whole genome shotgun (WGS) entry which is preliminary data.</text>
</comment>
<reference evidence="4" key="2">
    <citation type="submission" date="2021-04" db="EMBL/GenBank/DDBJ databases">
        <authorList>
            <person name="Gilroy R."/>
        </authorList>
    </citation>
    <scope>NUCLEOTIDE SEQUENCE</scope>
    <source>
        <strain evidence="4">CHK188-4685</strain>
    </source>
</reference>
<dbReference type="PANTHER" id="PTHR48081">
    <property type="entry name" value="AB HYDROLASE SUPERFAMILY PROTEIN C4A8.06C"/>
    <property type="match status" value="1"/>
</dbReference>
<keyword evidence="1 4" id="KW-0378">Hydrolase</keyword>
<dbReference type="InterPro" id="IPR029058">
    <property type="entry name" value="AB_hydrolase_fold"/>
</dbReference>
<dbReference type="AlphaFoldDB" id="A0A9D2L695"/>
<dbReference type="Proteomes" id="UP000886804">
    <property type="component" value="Unassembled WGS sequence"/>
</dbReference>
<feature type="domain" description="Alpha/beta hydrolase fold-3" evidence="3">
    <location>
        <begin position="62"/>
        <end position="270"/>
    </location>
</feature>
<name>A0A9D2L695_9FIRM</name>
<proteinExistence type="predicted"/>
<organism evidence="4 5">
    <name type="scientific">Candidatus Enterocloster faecavium</name>
    <dbReference type="NCBI Taxonomy" id="2838560"/>
    <lineage>
        <taxon>Bacteria</taxon>
        <taxon>Bacillati</taxon>
        <taxon>Bacillota</taxon>
        <taxon>Clostridia</taxon>
        <taxon>Lachnospirales</taxon>
        <taxon>Lachnospiraceae</taxon>
        <taxon>Enterocloster</taxon>
    </lineage>
</organism>
<evidence type="ECO:0000313" key="5">
    <source>
        <dbReference type="Proteomes" id="UP000886804"/>
    </source>
</evidence>
<accession>A0A9D2L695</accession>
<evidence type="ECO:0000313" key="4">
    <source>
        <dbReference type="EMBL" id="HJB06797.1"/>
    </source>
</evidence>
<feature type="region of interest" description="Disordered" evidence="2">
    <location>
        <begin position="1"/>
        <end position="34"/>
    </location>
</feature>
<protein>
    <submittedName>
        <fullName evidence="4">Alpha/beta hydrolase</fullName>
    </submittedName>
</protein>
<dbReference type="GO" id="GO:0016787">
    <property type="term" value="F:hydrolase activity"/>
    <property type="evidence" value="ECO:0007669"/>
    <property type="project" value="UniProtKB-KW"/>
</dbReference>
<dbReference type="Gene3D" id="3.40.50.1820">
    <property type="entry name" value="alpha/beta hydrolase"/>
    <property type="match status" value="1"/>
</dbReference>
<sequence>MTELEQVRSQMTAPQADEERLKQYPVKRQEKSSIPTRHGQTAIYIYEPLPCADTPQGKLPVLVNFHGGGFVKGYQAKFMVYGRILASKGACLVVDVDYRLAPEYPYPCALEEGWDVVRYLRQHSSDFGIDPDRMVLCGQSSGGNLATVLAMKMKKAGEPLPSGIISCYPPYDLYQDPAQKAQDKGIEPNDFILQGRLYNQWYVGDGDSRDIYISPVFAAQKDLEGLPPFTIIAGGEDFLCPDAMTFASLLMEAGVTVTVKKVKGAQHGFLVRRTEGHEEGNRLLFQTLKEYFSLSHPSSF</sequence>
<dbReference type="InterPro" id="IPR050300">
    <property type="entry name" value="GDXG_lipolytic_enzyme"/>
</dbReference>
<evidence type="ECO:0000256" key="2">
    <source>
        <dbReference type="SAM" id="MobiDB-lite"/>
    </source>
</evidence>
<dbReference type="EMBL" id="DWYS01000038">
    <property type="protein sequence ID" value="HJB06797.1"/>
    <property type="molecule type" value="Genomic_DNA"/>
</dbReference>
<dbReference type="SUPFAM" id="SSF53474">
    <property type="entry name" value="alpha/beta-Hydrolases"/>
    <property type="match status" value="1"/>
</dbReference>
<evidence type="ECO:0000259" key="3">
    <source>
        <dbReference type="Pfam" id="PF07859"/>
    </source>
</evidence>
<gene>
    <name evidence="4" type="ORF">H9716_02910</name>
</gene>
<reference evidence="4" key="1">
    <citation type="journal article" date="2021" name="PeerJ">
        <title>Extensive microbial diversity within the chicken gut microbiome revealed by metagenomics and culture.</title>
        <authorList>
            <person name="Gilroy R."/>
            <person name="Ravi A."/>
            <person name="Getino M."/>
            <person name="Pursley I."/>
            <person name="Horton D.L."/>
            <person name="Alikhan N.F."/>
            <person name="Baker D."/>
            <person name="Gharbi K."/>
            <person name="Hall N."/>
            <person name="Watson M."/>
            <person name="Adriaenssens E.M."/>
            <person name="Foster-Nyarko E."/>
            <person name="Jarju S."/>
            <person name="Secka A."/>
            <person name="Antonio M."/>
            <person name="Oren A."/>
            <person name="Chaudhuri R.R."/>
            <person name="La Ragione R."/>
            <person name="Hildebrand F."/>
            <person name="Pallen M.J."/>
        </authorList>
    </citation>
    <scope>NUCLEOTIDE SEQUENCE</scope>
    <source>
        <strain evidence="4">CHK188-4685</strain>
    </source>
</reference>